<reference evidence="2" key="1">
    <citation type="journal article" date="2017" name="Nat. Microbiol.">
        <title>Global analysis of biosynthetic gene clusters reveals vast potential of secondary metabolite production in Penicillium species.</title>
        <authorList>
            <person name="Nielsen J.C."/>
            <person name="Grijseels S."/>
            <person name="Prigent S."/>
            <person name="Ji B."/>
            <person name="Dainat J."/>
            <person name="Nielsen K.F."/>
            <person name="Frisvad J.C."/>
            <person name="Workman M."/>
            <person name="Nielsen J."/>
        </authorList>
    </citation>
    <scope>NUCLEOTIDE SEQUENCE [LARGE SCALE GENOMIC DNA]</scope>
    <source>
        <strain evidence="2">IBT 29525</strain>
    </source>
</reference>
<proteinExistence type="predicted"/>
<organism evidence="1 2">
    <name type="scientific">Penicillium solitum</name>
    <dbReference type="NCBI Taxonomy" id="60172"/>
    <lineage>
        <taxon>Eukaryota</taxon>
        <taxon>Fungi</taxon>
        <taxon>Dikarya</taxon>
        <taxon>Ascomycota</taxon>
        <taxon>Pezizomycotina</taxon>
        <taxon>Eurotiomycetes</taxon>
        <taxon>Eurotiomycetidae</taxon>
        <taxon>Eurotiales</taxon>
        <taxon>Aspergillaceae</taxon>
        <taxon>Penicillium</taxon>
    </lineage>
</organism>
<dbReference type="Proteomes" id="UP000191612">
    <property type="component" value="Unassembled WGS sequence"/>
</dbReference>
<name>A0A1V6R8Y8_9EURO</name>
<evidence type="ECO:0000313" key="2">
    <source>
        <dbReference type="Proteomes" id="UP000191612"/>
    </source>
</evidence>
<sequence>MTIETAQVIGPLRSLAWSAGLAGLDELVGAIDDPAYLIEDDIEVNPFGTSLLWLLERHMEEGTLPRRIWAKGSGNNPPVIPSSLITTVPATIPAAVKETLNTRNPSDLYPTS</sequence>
<protein>
    <submittedName>
        <fullName evidence="1">Uncharacterized protein</fullName>
    </submittedName>
</protein>
<comment type="caution">
    <text evidence="1">The sequence shown here is derived from an EMBL/GenBank/DDBJ whole genome shotgun (WGS) entry which is preliminary data.</text>
</comment>
<dbReference type="AlphaFoldDB" id="A0A1V6R8Y8"/>
<dbReference type="EMBL" id="MDYO01000011">
    <property type="protein sequence ID" value="OQD97741.1"/>
    <property type="molecule type" value="Genomic_DNA"/>
</dbReference>
<accession>A0A1V6R8Y8</accession>
<gene>
    <name evidence="1" type="ORF">PENSOL_c011G11633</name>
</gene>
<dbReference type="STRING" id="60172.A0A1V6R8Y8"/>
<evidence type="ECO:0000313" key="1">
    <source>
        <dbReference type="EMBL" id="OQD97741.1"/>
    </source>
</evidence>
<keyword evidence="2" id="KW-1185">Reference proteome</keyword>